<name>A0ABS9SJ25_9BACT</name>
<reference evidence="2 3" key="1">
    <citation type="submission" date="2022-02" db="EMBL/GenBank/DDBJ databases">
        <authorList>
            <person name="Min J."/>
        </authorList>
    </citation>
    <scope>NUCLEOTIDE SEQUENCE [LARGE SCALE GENOMIC DNA]</scope>
    <source>
        <strain evidence="2 3">GR10-1</strain>
    </source>
</reference>
<dbReference type="PANTHER" id="PTHR47619">
    <property type="entry name" value="METALLO-HYDROLASE YYCJ-RELATED"/>
    <property type="match status" value="1"/>
</dbReference>
<dbReference type="InterPro" id="IPR001279">
    <property type="entry name" value="Metallo-B-lactamas"/>
</dbReference>
<accession>A0ABS9SJ25</accession>
<dbReference type="InterPro" id="IPR036866">
    <property type="entry name" value="RibonucZ/Hydroxyglut_hydro"/>
</dbReference>
<organism evidence="2 3">
    <name type="scientific">Niabella ginsengisoli</name>
    <dbReference type="NCBI Taxonomy" id="522298"/>
    <lineage>
        <taxon>Bacteria</taxon>
        <taxon>Pseudomonadati</taxon>
        <taxon>Bacteroidota</taxon>
        <taxon>Chitinophagia</taxon>
        <taxon>Chitinophagales</taxon>
        <taxon>Chitinophagaceae</taxon>
        <taxon>Niabella</taxon>
    </lineage>
</organism>
<dbReference type="SUPFAM" id="SSF56281">
    <property type="entry name" value="Metallo-hydrolase/oxidoreductase"/>
    <property type="match status" value="1"/>
</dbReference>
<dbReference type="Proteomes" id="UP001202248">
    <property type="component" value="Unassembled WGS sequence"/>
</dbReference>
<evidence type="ECO:0000313" key="3">
    <source>
        <dbReference type="Proteomes" id="UP001202248"/>
    </source>
</evidence>
<protein>
    <submittedName>
        <fullName evidence="2">MBL fold metallo-hydrolase</fullName>
    </submittedName>
</protein>
<keyword evidence="3" id="KW-1185">Reference proteome</keyword>
<proteinExistence type="predicted"/>
<dbReference type="InterPro" id="IPR052533">
    <property type="entry name" value="WalJ/YycJ-like"/>
</dbReference>
<comment type="caution">
    <text evidence="2">The sequence shown here is derived from an EMBL/GenBank/DDBJ whole genome shotgun (WGS) entry which is preliminary data.</text>
</comment>
<dbReference type="EMBL" id="JAKWBL010000001">
    <property type="protein sequence ID" value="MCH5598373.1"/>
    <property type="molecule type" value="Genomic_DNA"/>
</dbReference>
<dbReference type="PANTHER" id="PTHR47619:SF1">
    <property type="entry name" value="EXODEOXYRIBONUCLEASE WALJ"/>
    <property type="match status" value="1"/>
</dbReference>
<dbReference type="RefSeq" id="WP_240828719.1">
    <property type="nucleotide sequence ID" value="NZ_JAKWBL010000001.1"/>
</dbReference>
<dbReference type="Gene3D" id="3.60.15.10">
    <property type="entry name" value="Ribonuclease Z/Hydroxyacylglutathione hydrolase-like"/>
    <property type="match status" value="1"/>
</dbReference>
<dbReference type="Pfam" id="PF00753">
    <property type="entry name" value="Lactamase_B"/>
    <property type="match status" value="1"/>
</dbReference>
<evidence type="ECO:0000313" key="2">
    <source>
        <dbReference type="EMBL" id="MCH5598373.1"/>
    </source>
</evidence>
<evidence type="ECO:0000259" key="1">
    <source>
        <dbReference type="SMART" id="SM00849"/>
    </source>
</evidence>
<feature type="domain" description="Metallo-beta-lactamase" evidence="1">
    <location>
        <begin position="14"/>
        <end position="191"/>
    </location>
</feature>
<sequence>MTSLYVTSLNSGSNGNCYYIGNNEDAVLIDAGLSCRETEKRMYRLGLTMKKVKAIFISHEHGDHIRGLEVLSRKHRLPIYISPGTLRHSRLKLDPDLVRSLTAGISVRIGGLSVNSFLKFHDAADPHSFTVEDEHTCIGIFTDIGKVCDNISTHFKRCHAALLEANYDDVLLENGRYPYHLKQRIRGGRGHLSNTEALHLFLSCRPAHMSHLFLSHLSADNNNPDLVRDLFSKQAETTNIIIASRYEETPVYAVSGINASYLRAPQTLGQLTLF</sequence>
<dbReference type="SMART" id="SM00849">
    <property type="entry name" value="Lactamase_B"/>
    <property type="match status" value="1"/>
</dbReference>
<gene>
    <name evidence="2" type="ORF">MKP09_10850</name>
</gene>